<evidence type="ECO:0000256" key="1">
    <source>
        <dbReference type="ARBA" id="ARBA00022448"/>
    </source>
</evidence>
<keyword evidence="2" id="KW-0547">Nucleotide-binding</keyword>
<dbReference type="InterPro" id="IPR003439">
    <property type="entry name" value="ABC_transporter-like_ATP-bd"/>
</dbReference>
<dbReference type="PANTHER" id="PTHR42711">
    <property type="entry name" value="ABC TRANSPORTER ATP-BINDING PROTEIN"/>
    <property type="match status" value="1"/>
</dbReference>
<feature type="domain" description="ABC transporter" evidence="4">
    <location>
        <begin position="25"/>
        <end position="258"/>
    </location>
</feature>
<evidence type="ECO:0000256" key="3">
    <source>
        <dbReference type="ARBA" id="ARBA00022840"/>
    </source>
</evidence>
<dbReference type="SMART" id="SM00382">
    <property type="entry name" value="AAA"/>
    <property type="match status" value="1"/>
</dbReference>
<dbReference type="GO" id="GO:0016887">
    <property type="term" value="F:ATP hydrolysis activity"/>
    <property type="evidence" value="ECO:0007669"/>
    <property type="project" value="InterPro"/>
</dbReference>
<dbReference type="Gene3D" id="3.40.50.300">
    <property type="entry name" value="P-loop containing nucleotide triphosphate hydrolases"/>
    <property type="match status" value="1"/>
</dbReference>
<dbReference type="InterPro" id="IPR027417">
    <property type="entry name" value="P-loop_NTPase"/>
</dbReference>
<accession>A0A6H2GVH4</accession>
<protein>
    <submittedName>
        <fullName evidence="5">ATP-binding cassette domain-containing protein</fullName>
    </submittedName>
</protein>
<dbReference type="EMBL" id="CP051428">
    <property type="protein sequence ID" value="QJC51166.1"/>
    <property type="molecule type" value="Genomic_DNA"/>
</dbReference>
<dbReference type="InterPro" id="IPR003593">
    <property type="entry name" value="AAA+_ATPase"/>
</dbReference>
<evidence type="ECO:0000256" key="2">
    <source>
        <dbReference type="ARBA" id="ARBA00022741"/>
    </source>
</evidence>
<gene>
    <name evidence="5" type="ORF">HGI30_06035</name>
</gene>
<keyword evidence="3 5" id="KW-0067">ATP-binding</keyword>
<dbReference type="InterPro" id="IPR017871">
    <property type="entry name" value="ABC_transporter-like_CS"/>
</dbReference>
<reference evidence="5 6" key="1">
    <citation type="submission" date="2020-04" db="EMBL/GenBank/DDBJ databases">
        <title>Novel Paenibacillus strain UniB2 isolated from commercial digestive syrup.</title>
        <authorList>
            <person name="Thorat V."/>
            <person name="Kirdat K."/>
            <person name="Tiwarekar B."/>
            <person name="Yadav A."/>
        </authorList>
    </citation>
    <scope>NUCLEOTIDE SEQUENCE [LARGE SCALE GENOMIC DNA]</scope>
    <source>
        <strain evidence="5 6">UniB2</strain>
    </source>
</reference>
<evidence type="ECO:0000313" key="5">
    <source>
        <dbReference type="EMBL" id="QJC51166.1"/>
    </source>
</evidence>
<name>A0A6H2GVH4_9BACL</name>
<dbReference type="RefSeq" id="WP_168906820.1">
    <property type="nucleotide sequence ID" value="NZ_CP051428.1"/>
</dbReference>
<dbReference type="KEGG" id="palr:HGI30_06035"/>
<dbReference type="InterPro" id="IPR050763">
    <property type="entry name" value="ABC_transporter_ATP-binding"/>
</dbReference>
<dbReference type="AlphaFoldDB" id="A0A6H2GVH4"/>
<dbReference type="GO" id="GO:0005524">
    <property type="term" value="F:ATP binding"/>
    <property type="evidence" value="ECO:0007669"/>
    <property type="project" value="UniProtKB-KW"/>
</dbReference>
<dbReference type="PROSITE" id="PS50893">
    <property type="entry name" value="ABC_TRANSPORTER_2"/>
    <property type="match status" value="1"/>
</dbReference>
<dbReference type="PROSITE" id="PS00211">
    <property type="entry name" value="ABC_TRANSPORTER_1"/>
    <property type="match status" value="1"/>
</dbReference>
<proteinExistence type="predicted"/>
<keyword evidence="6" id="KW-1185">Reference proteome</keyword>
<dbReference type="PANTHER" id="PTHR42711:SF4">
    <property type="entry name" value="ABC TRANSPORTER RELATED"/>
    <property type="match status" value="1"/>
</dbReference>
<evidence type="ECO:0000313" key="6">
    <source>
        <dbReference type="Proteomes" id="UP000502136"/>
    </source>
</evidence>
<evidence type="ECO:0000259" key="4">
    <source>
        <dbReference type="PROSITE" id="PS50893"/>
    </source>
</evidence>
<sequence>MHAAIEVDRLEKIFPYYKKEVGFRQSVRNLIRRERLLRHAVRGISFSIEEGEMVGFLGPNGAGKTTTLKMLSGILHPTSGTARVLGHTPWERKKAFKQQFAIVMGQKSQLWPDLPAGESIYLNKCIYGVDDGDYRRTLGELSEMLDVQELLGVQVRRLSLGERMKMELIASLIHRPRLIYLDEPTIGLDLMSQRSVRRFLGEYNAAHRATVILTSHYMKDIEDLCPRVVLIRDGGLHYDGSLKGVAAVIRERKLVKLHFDREVSREELAAYGSVQEHAGLYAALEVDKPEVRAVSSQLLDRFPVVDFTIEDLSVEDELIRMMGRDPA</sequence>
<organism evidence="5 6">
    <name type="scientific">Paenibacillus albicereus</name>
    <dbReference type="NCBI Taxonomy" id="2726185"/>
    <lineage>
        <taxon>Bacteria</taxon>
        <taxon>Bacillati</taxon>
        <taxon>Bacillota</taxon>
        <taxon>Bacilli</taxon>
        <taxon>Bacillales</taxon>
        <taxon>Paenibacillaceae</taxon>
        <taxon>Paenibacillus</taxon>
    </lineage>
</organism>
<keyword evidence="1" id="KW-0813">Transport</keyword>
<dbReference type="Pfam" id="PF00005">
    <property type="entry name" value="ABC_tran"/>
    <property type="match status" value="1"/>
</dbReference>
<dbReference type="SUPFAM" id="SSF52540">
    <property type="entry name" value="P-loop containing nucleoside triphosphate hydrolases"/>
    <property type="match status" value="1"/>
</dbReference>
<dbReference type="Proteomes" id="UP000502136">
    <property type="component" value="Chromosome"/>
</dbReference>